<evidence type="ECO:0000313" key="3">
    <source>
        <dbReference type="Proteomes" id="UP001153954"/>
    </source>
</evidence>
<dbReference type="Proteomes" id="UP001153954">
    <property type="component" value="Unassembled WGS sequence"/>
</dbReference>
<gene>
    <name evidence="2" type="ORF">EEDITHA_LOCUS14026</name>
</gene>
<comment type="caution">
    <text evidence="2">The sequence shown here is derived from an EMBL/GenBank/DDBJ whole genome shotgun (WGS) entry which is preliminary data.</text>
</comment>
<organism evidence="2 3">
    <name type="scientific">Euphydryas editha</name>
    <name type="common">Edith's checkerspot</name>
    <dbReference type="NCBI Taxonomy" id="104508"/>
    <lineage>
        <taxon>Eukaryota</taxon>
        <taxon>Metazoa</taxon>
        <taxon>Ecdysozoa</taxon>
        <taxon>Arthropoda</taxon>
        <taxon>Hexapoda</taxon>
        <taxon>Insecta</taxon>
        <taxon>Pterygota</taxon>
        <taxon>Neoptera</taxon>
        <taxon>Endopterygota</taxon>
        <taxon>Lepidoptera</taxon>
        <taxon>Glossata</taxon>
        <taxon>Ditrysia</taxon>
        <taxon>Papilionoidea</taxon>
        <taxon>Nymphalidae</taxon>
        <taxon>Nymphalinae</taxon>
        <taxon>Euphydryas</taxon>
    </lineage>
</organism>
<feature type="region of interest" description="Disordered" evidence="1">
    <location>
        <begin position="23"/>
        <end position="70"/>
    </location>
</feature>
<keyword evidence="3" id="KW-1185">Reference proteome</keyword>
<dbReference type="AlphaFoldDB" id="A0AAU9ULK5"/>
<name>A0AAU9ULK5_EUPED</name>
<accession>A0AAU9ULK5</accession>
<sequence length="70" mass="8664">MKRRREQKKNCIRRARAKMDVAALEERRRKDRERYQRKKQLGEIKSVKDYTPKELRDVKNMERKSEKETG</sequence>
<dbReference type="EMBL" id="CAKOGL010000021">
    <property type="protein sequence ID" value="CAH2098972.1"/>
    <property type="molecule type" value="Genomic_DNA"/>
</dbReference>
<evidence type="ECO:0000256" key="1">
    <source>
        <dbReference type="SAM" id="MobiDB-lite"/>
    </source>
</evidence>
<protein>
    <submittedName>
        <fullName evidence="2">Uncharacterized protein</fullName>
    </submittedName>
</protein>
<evidence type="ECO:0000313" key="2">
    <source>
        <dbReference type="EMBL" id="CAH2098972.1"/>
    </source>
</evidence>
<proteinExistence type="predicted"/>
<feature type="compositionally biased region" description="Basic and acidic residues" evidence="1">
    <location>
        <begin position="24"/>
        <end position="70"/>
    </location>
</feature>
<reference evidence="2" key="1">
    <citation type="submission" date="2022-03" db="EMBL/GenBank/DDBJ databases">
        <authorList>
            <person name="Tunstrom K."/>
        </authorList>
    </citation>
    <scope>NUCLEOTIDE SEQUENCE</scope>
</reference>